<name>A0A553P5U4_TIGCA</name>
<proteinExistence type="predicted"/>
<reference evidence="2 3" key="1">
    <citation type="journal article" date="2018" name="Nat. Ecol. Evol.">
        <title>Genomic signatures of mitonuclear coevolution across populations of Tigriopus californicus.</title>
        <authorList>
            <person name="Barreto F.S."/>
            <person name="Watson E.T."/>
            <person name="Lima T.G."/>
            <person name="Willett C.S."/>
            <person name="Edmands S."/>
            <person name="Li W."/>
            <person name="Burton R.S."/>
        </authorList>
    </citation>
    <scope>NUCLEOTIDE SEQUENCE [LARGE SCALE GENOMIC DNA]</scope>
    <source>
        <strain evidence="2 3">San Diego</strain>
    </source>
</reference>
<dbReference type="EMBL" id="VCGU01000007">
    <property type="protein sequence ID" value="TRY73056.1"/>
    <property type="molecule type" value="Genomic_DNA"/>
</dbReference>
<organism evidence="2 3">
    <name type="scientific">Tigriopus californicus</name>
    <name type="common">Marine copepod</name>
    <dbReference type="NCBI Taxonomy" id="6832"/>
    <lineage>
        <taxon>Eukaryota</taxon>
        <taxon>Metazoa</taxon>
        <taxon>Ecdysozoa</taxon>
        <taxon>Arthropoda</taxon>
        <taxon>Crustacea</taxon>
        <taxon>Multicrustacea</taxon>
        <taxon>Hexanauplia</taxon>
        <taxon>Copepoda</taxon>
        <taxon>Harpacticoida</taxon>
        <taxon>Harpacticidae</taxon>
        <taxon>Tigriopus</taxon>
    </lineage>
</organism>
<evidence type="ECO:0000313" key="3">
    <source>
        <dbReference type="Proteomes" id="UP000318571"/>
    </source>
</evidence>
<keyword evidence="3" id="KW-1185">Reference proteome</keyword>
<protein>
    <submittedName>
        <fullName evidence="2">Uncharacterized protein</fullName>
    </submittedName>
</protein>
<evidence type="ECO:0000313" key="2">
    <source>
        <dbReference type="EMBL" id="TRY73056.1"/>
    </source>
</evidence>
<comment type="caution">
    <text evidence="2">The sequence shown here is derived from an EMBL/GenBank/DDBJ whole genome shotgun (WGS) entry which is preliminary data.</text>
</comment>
<dbReference type="AlphaFoldDB" id="A0A553P5U4"/>
<accession>A0A553P5U4</accession>
<evidence type="ECO:0000256" key="1">
    <source>
        <dbReference type="SAM" id="MobiDB-lite"/>
    </source>
</evidence>
<gene>
    <name evidence="2" type="ORF">TCAL_05468</name>
</gene>
<feature type="region of interest" description="Disordered" evidence="1">
    <location>
        <begin position="1"/>
        <end position="28"/>
    </location>
</feature>
<sequence length="174" mass="19981">MGIPTWANESASGTDAANRGPKPFNRWYPNSTEYSRVKFPVNKIENSPTLSGHGTDDVQTRTPMVIPFPHQAEVPAFCQPDQVVFHIKREFQSDSKNPWCDSNHAHKMVTLEPLDQVKEIEVQNRIPNKTNLIPTATKVMVEEPKQWYTQFSRNIHGLKRDMPYNNLQWPPKGN</sequence>
<dbReference type="Proteomes" id="UP000318571">
    <property type="component" value="Chromosome 3"/>
</dbReference>